<dbReference type="EnsemblFungi" id="MAPG_04949T0">
    <property type="protein sequence ID" value="MAPG_04949T0"/>
    <property type="gene ID" value="MAPG_04949"/>
</dbReference>
<keyword evidence="2" id="KW-1133">Transmembrane helix</keyword>
<reference evidence="4" key="5">
    <citation type="submission" date="2015-06" db="UniProtKB">
        <authorList>
            <consortium name="EnsemblFungi"/>
        </authorList>
    </citation>
    <scope>IDENTIFICATION</scope>
    <source>
        <strain evidence="4">ATCC 64411</strain>
    </source>
</reference>
<accession>A0A0C4DY40</accession>
<reference evidence="3" key="3">
    <citation type="submission" date="2011-03" db="EMBL/GenBank/DDBJ databases">
        <title>Annotation of Magnaporthe poae ATCC 64411.</title>
        <authorList>
            <person name="Ma L.-J."/>
            <person name="Dead R."/>
            <person name="Young S.K."/>
            <person name="Zeng Q."/>
            <person name="Gargeya S."/>
            <person name="Fitzgerald M."/>
            <person name="Haas B."/>
            <person name="Abouelleil A."/>
            <person name="Alvarado L."/>
            <person name="Arachchi H.M."/>
            <person name="Berlin A."/>
            <person name="Brown A."/>
            <person name="Chapman S.B."/>
            <person name="Chen Z."/>
            <person name="Dunbar C."/>
            <person name="Freedman E."/>
            <person name="Gearin G."/>
            <person name="Gellesch M."/>
            <person name="Goldberg J."/>
            <person name="Griggs A."/>
            <person name="Gujja S."/>
            <person name="Heiman D."/>
            <person name="Howarth C."/>
            <person name="Larson L."/>
            <person name="Lui A."/>
            <person name="MacDonald P.J.P."/>
            <person name="Mehta T."/>
            <person name="Montmayeur A."/>
            <person name="Murphy C."/>
            <person name="Neiman D."/>
            <person name="Pearson M."/>
            <person name="Priest M."/>
            <person name="Roberts A."/>
            <person name="Saif S."/>
            <person name="Shea T."/>
            <person name="Shenoy N."/>
            <person name="Sisk P."/>
            <person name="Stolte C."/>
            <person name="Sykes S."/>
            <person name="Yandava C."/>
            <person name="Wortman J."/>
            <person name="Nusbaum C."/>
            <person name="Birren B."/>
        </authorList>
    </citation>
    <scope>NUCLEOTIDE SEQUENCE</scope>
    <source>
        <strain evidence="3">ATCC 64411</strain>
    </source>
</reference>
<dbReference type="OMA" id="DYARHDE"/>
<sequence>MLLRVKRREFHISKLLDLATASALTSTVNLDHAPTDLPPMHRQAMASEPSEPAGNAKASARKVRQITPEEMAELAKNSRLSIPSFVRIPAAAVTSFGVGMTLGVMHGSKMRGLRFRAEHAHKLPSSTTGWYLYHRSKNYQMAFGGIKEGLRMGGRICFWTTAMFSIEDMFDSYRGSMDGINTVMASVAVAGGFSVWNRFPLIMAARTTKTALVVGLVYGGLQDLVSAARGRPIGYVEAIRRRMTKIQGTTHPDE</sequence>
<feature type="transmembrane region" description="Helical" evidence="2">
    <location>
        <begin position="179"/>
        <end position="199"/>
    </location>
</feature>
<evidence type="ECO:0000313" key="4">
    <source>
        <dbReference type="EnsemblFungi" id="MAPG_04949T0"/>
    </source>
</evidence>
<dbReference type="AlphaFoldDB" id="A0A0C4DY40"/>
<dbReference type="STRING" id="644358.A0A0C4DY40"/>
<dbReference type="Proteomes" id="UP000011715">
    <property type="component" value="Unassembled WGS sequence"/>
</dbReference>
<evidence type="ECO:0000256" key="1">
    <source>
        <dbReference type="SAM" id="MobiDB-lite"/>
    </source>
</evidence>
<reference evidence="5" key="1">
    <citation type="submission" date="2010-05" db="EMBL/GenBank/DDBJ databases">
        <title>The genome sequence of Magnaporthe poae strain ATCC 64411.</title>
        <authorList>
            <person name="Ma L.-J."/>
            <person name="Dead R."/>
            <person name="Young S."/>
            <person name="Zeng Q."/>
            <person name="Koehrsen M."/>
            <person name="Alvarado L."/>
            <person name="Berlin A."/>
            <person name="Chapman S.B."/>
            <person name="Chen Z."/>
            <person name="Freedman E."/>
            <person name="Gellesch M."/>
            <person name="Goldberg J."/>
            <person name="Griggs A."/>
            <person name="Gujja S."/>
            <person name="Heilman E.R."/>
            <person name="Heiman D."/>
            <person name="Hepburn T."/>
            <person name="Howarth C."/>
            <person name="Jen D."/>
            <person name="Larson L."/>
            <person name="Mehta T."/>
            <person name="Neiman D."/>
            <person name="Pearson M."/>
            <person name="Roberts A."/>
            <person name="Saif S."/>
            <person name="Shea T."/>
            <person name="Shenoy N."/>
            <person name="Sisk P."/>
            <person name="Stolte C."/>
            <person name="Sykes S."/>
            <person name="Walk T."/>
            <person name="White J."/>
            <person name="Yandava C."/>
            <person name="Haas B."/>
            <person name="Nusbaum C."/>
            <person name="Birren B."/>
        </authorList>
    </citation>
    <scope>NUCLEOTIDE SEQUENCE [LARGE SCALE GENOMIC DNA]</scope>
    <source>
        <strain evidence="5">ATCC 64411 / 73-15</strain>
    </source>
</reference>
<dbReference type="EMBL" id="ADBL01001158">
    <property type="status" value="NOT_ANNOTATED_CDS"/>
    <property type="molecule type" value="Genomic_DNA"/>
</dbReference>
<evidence type="ECO:0000256" key="2">
    <source>
        <dbReference type="SAM" id="Phobius"/>
    </source>
</evidence>
<gene>
    <name evidence="3" type="ORF">MAPG_04949</name>
</gene>
<evidence type="ECO:0000313" key="3">
    <source>
        <dbReference type="EMBL" id="KLU85930.1"/>
    </source>
</evidence>
<dbReference type="eggNOG" id="ENOG502S3TP">
    <property type="taxonomic scope" value="Eukaryota"/>
</dbReference>
<keyword evidence="2" id="KW-0472">Membrane</keyword>
<keyword evidence="2" id="KW-0812">Transmembrane</keyword>
<dbReference type="VEuPathDB" id="FungiDB:MAPG_04949"/>
<evidence type="ECO:0000313" key="5">
    <source>
        <dbReference type="Proteomes" id="UP000011715"/>
    </source>
</evidence>
<proteinExistence type="predicted"/>
<reference evidence="4" key="4">
    <citation type="journal article" date="2015" name="G3 (Bethesda)">
        <title>Genome sequences of three phytopathogenic species of the Magnaporthaceae family of fungi.</title>
        <authorList>
            <person name="Okagaki L.H."/>
            <person name="Nunes C.C."/>
            <person name="Sailsbery J."/>
            <person name="Clay B."/>
            <person name="Brown D."/>
            <person name="John T."/>
            <person name="Oh Y."/>
            <person name="Young N."/>
            <person name="Fitzgerald M."/>
            <person name="Haas B.J."/>
            <person name="Zeng Q."/>
            <person name="Young S."/>
            <person name="Adiconis X."/>
            <person name="Fan L."/>
            <person name="Levin J.Z."/>
            <person name="Mitchell T.K."/>
            <person name="Okubara P.A."/>
            <person name="Farman M.L."/>
            <person name="Kohn L.M."/>
            <person name="Birren B."/>
            <person name="Ma L.-J."/>
            <person name="Dean R.A."/>
        </authorList>
    </citation>
    <scope>NUCLEOTIDE SEQUENCE</scope>
    <source>
        <strain evidence="4">ATCC 64411 / 73-15</strain>
    </source>
</reference>
<feature type="region of interest" description="Disordered" evidence="1">
    <location>
        <begin position="33"/>
        <end position="57"/>
    </location>
</feature>
<keyword evidence="5" id="KW-1185">Reference proteome</keyword>
<dbReference type="OrthoDB" id="5584028at2759"/>
<protein>
    <submittedName>
        <fullName evidence="3 4">Uncharacterized protein</fullName>
    </submittedName>
</protein>
<reference evidence="3" key="2">
    <citation type="submission" date="2010-05" db="EMBL/GenBank/DDBJ databases">
        <title>The Genome Sequence of Magnaporthe poae strain ATCC 64411.</title>
        <authorList>
            <consortium name="The Broad Institute Genome Sequencing Platform"/>
            <consortium name="Broad Institute Genome Sequencing Center for Infectious Disease"/>
            <person name="Ma L.-J."/>
            <person name="Dead R."/>
            <person name="Young S."/>
            <person name="Zeng Q."/>
            <person name="Koehrsen M."/>
            <person name="Alvarado L."/>
            <person name="Berlin A."/>
            <person name="Chapman S.B."/>
            <person name="Chen Z."/>
            <person name="Freedman E."/>
            <person name="Gellesch M."/>
            <person name="Goldberg J."/>
            <person name="Griggs A."/>
            <person name="Gujja S."/>
            <person name="Heilman E.R."/>
            <person name="Heiman D."/>
            <person name="Hepburn T."/>
            <person name="Howarth C."/>
            <person name="Jen D."/>
            <person name="Larson L."/>
            <person name="Mehta T."/>
            <person name="Neiman D."/>
            <person name="Pearson M."/>
            <person name="Roberts A."/>
            <person name="Saif S."/>
            <person name="Shea T."/>
            <person name="Shenoy N."/>
            <person name="Sisk P."/>
            <person name="Stolte C."/>
            <person name="Sykes S."/>
            <person name="Walk T."/>
            <person name="White J."/>
            <person name="Yandava C."/>
            <person name="Haas B."/>
            <person name="Nusbaum C."/>
            <person name="Birren B."/>
        </authorList>
    </citation>
    <scope>NUCLEOTIDE SEQUENCE</scope>
    <source>
        <strain evidence="3">ATCC 64411</strain>
    </source>
</reference>
<organism evidence="4 5">
    <name type="scientific">Magnaporthiopsis poae (strain ATCC 64411 / 73-15)</name>
    <name type="common">Kentucky bluegrass fungus</name>
    <name type="synonym">Magnaporthe poae</name>
    <dbReference type="NCBI Taxonomy" id="644358"/>
    <lineage>
        <taxon>Eukaryota</taxon>
        <taxon>Fungi</taxon>
        <taxon>Dikarya</taxon>
        <taxon>Ascomycota</taxon>
        <taxon>Pezizomycotina</taxon>
        <taxon>Sordariomycetes</taxon>
        <taxon>Sordariomycetidae</taxon>
        <taxon>Magnaporthales</taxon>
        <taxon>Magnaporthaceae</taxon>
        <taxon>Magnaporthiopsis</taxon>
    </lineage>
</organism>
<dbReference type="PANTHER" id="PTHR37852:SF1">
    <property type="entry name" value="HIG1 DOMAIN-CONTAINING PROTEIN"/>
    <property type="match status" value="1"/>
</dbReference>
<dbReference type="EMBL" id="GL876969">
    <property type="protein sequence ID" value="KLU85930.1"/>
    <property type="molecule type" value="Genomic_DNA"/>
</dbReference>
<name>A0A0C4DY40_MAGP6</name>
<dbReference type="PANTHER" id="PTHR37852">
    <property type="entry name" value="YALI0B21208P"/>
    <property type="match status" value="1"/>
</dbReference>
<feature type="transmembrane region" description="Helical" evidence="2">
    <location>
        <begin position="85"/>
        <end position="105"/>
    </location>
</feature>